<dbReference type="GO" id="GO:0004674">
    <property type="term" value="F:protein serine/threonine kinase activity"/>
    <property type="evidence" value="ECO:0007669"/>
    <property type="project" value="UniProtKB-KW"/>
</dbReference>
<comment type="caution">
    <text evidence="9">The sequence shown here is derived from an EMBL/GenBank/DDBJ whole genome shotgun (WGS) entry which is preliminary data.</text>
</comment>
<dbReference type="GO" id="GO:0004712">
    <property type="term" value="F:protein serine/threonine/tyrosine kinase activity"/>
    <property type="evidence" value="ECO:0007669"/>
    <property type="project" value="TreeGrafter"/>
</dbReference>
<dbReference type="OrthoDB" id="20524at2759"/>
<dbReference type="Pfam" id="PF00069">
    <property type="entry name" value="Pkinase"/>
    <property type="match status" value="1"/>
</dbReference>
<sequence>MRKRRVGERQPLLYEEEAAFEYDAGNREAAEEILERGVDNDAYTPAQKDELLKRVVAGRAGWVAAFSGSPQEQKVLALRARMEAYRKKQEDMLAEPPQSEEKFVTTPRHATTPVHTSFVPADTTPVNRARDGLTSAPTHSSPNATPVSQTRTGVGFSTVSKAPLIAPGGPQSDDEEDEDDSVKGNQVTQSKLSKPMSPIKEPKEVTHKSPVIKTEPKAKLKVDIGDISHILKWNPKKKDIPTSSKDIRDSLDPSLKAPSACTTSTTSLAKMSPKKGIKGVPVPPTIGTGMVLPPRKITEQAKPTNPVMTNKFSAPDHLPSAVEQGASESKADTALGTRVLVGSDISRALDHYRSPKRQQLDPSVAAANNCADMGSPSSVSSSSSPPVAAMTSTFIDVDLLSCPQVKGKRYIKLEQIGSGGSSKVYRMLGPDLKIYALKKIKLRKLDAQTIAQYTNEIDLLEKLQGNPHIIKLIAAEQDLKQRQINVVRVCMLRSGIYNSISSCITVVLRLDNGTWRN</sequence>
<evidence type="ECO:0000256" key="4">
    <source>
        <dbReference type="ARBA" id="ARBA00022777"/>
    </source>
</evidence>
<feature type="compositionally biased region" description="Polar residues" evidence="7">
    <location>
        <begin position="183"/>
        <end position="192"/>
    </location>
</feature>
<dbReference type="Proteomes" id="UP001165083">
    <property type="component" value="Unassembled WGS sequence"/>
</dbReference>
<dbReference type="Gene3D" id="3.30.200.20">
    <property type="entry name" value="Phosphorylase Kinase, domain 1"/>
    <property type="match status" value="1"/>
</dbReference>
<feature type="compositionally biased region" description="Basic and acidic residues" evidence="7">
    <location>
        <begin position="236"/>
        <end position="251"/>
    </location>
</feature>
<feature type="compositionally biased region" description="Polar residues" evidence="7">
    <location>
        <begin position="260"/>
        <end position="269"/>
    </location>
</feature>
<dbReference type="InterPro" id="IPR017441">
    <property type="entry name" value="Protein_kinase_ATP_BS"/>
</dbReference>
<feature type="region of interest" description="Disordered" evidence="7">
    <location>
        <begin position="236"/>
        <end position="291"/>
    </location>
</feature>
<feature type="compositionally biased region" description="Polar residues" evidence="7">
    <location>
        <begin position="135"/>
        <end position="160"/>
    </location>
</feature>
<dbReference type="InterPro" id="IPR011009">
    <property type="entry name" value="Kinase-like_dom_sf"/>
</dbReference>
<keyword evidence="1" id="KW-0723">Serine/threonine-protein kinase</keyword>
<evidence type="ECO:0000256" key="7">
    <source>
        <dbReference type="SAM" id="MobiDB-lite"/>
    </source>
</evidence>
<keyword evidence="10" id="KW-1185">Reference proteome</keyword>
<evidence type="ECO:0000313" key="9">
    <source>
        <dbReference type="EMBL" id="GMF36096.1"/>
    </source>
</evidence>
<name>A0A9W6XD51_9STRA</name>
<dbReference type="GO" id="GO:0033316">
    <property type="term" value="P:meiotic spindle assembly checkpoint signaling"/>
    <property type="evidence" value="ECO:0007669"/>
    <property type="project" value="TreeGrafter"/>
</dbReference>
<dbReference type="GO" id="GO:0007094">
    <property type="term" value="P:mitotic spindle assembly checkpoint signaling"/>
    <property type="evidence" value="ECO:0007669"/>
    <property type="project" value="TreeGrafter"/>
</dbReference>
<keyword evidence="2" id="KW-0808">Transferase</keyword>
<protein>
    <submittedName>
        <fullName evidence="9">Unnamed protein product</fullName>
    </submittedName>
</protein>
<accession>A0A9W6XD51</accession>
<dbReference type="EMBL" id="BSXW01001355">
    <property type="protein sequence ID" value="GMF36096.1"/>
    <property type="molecule type" value="Genomic_DNA"/>
</dbReference>
<feature type="domain" description="Protein kinase" evidence="8">
    <location>
        <begin position="410"/>
        <end position="517"/>
    </location>
</feature>
<dbReference type="GO" id="GO:0007059">
    <property type="term" value="P:chromosome segregation"/>
    <property type="evidence" value="ECO:0007669"/>
    <property type="project" value="TreeGrafter"/>
</dbReference>
<dbReference type="PANTHER" id="PTHR22974">
    <property type="entry name" value="MIXED LINEAGE PROTEIN KINASE"/>
    <property type="match status" value="1"/>
</dbReference>
<feature type="region of interest" description="Disordered" evidence="7">
    <location>
        <begin position="88"/>
        <end position="213"/>
    </location>
</feature>
<dbReference type="GO" id="GO:0005634">
    <property type="term" value="C:nucleus"/>
    <property type="evidence" value="ECO:0007669"/>
    <property type="project" value="TreeGrafter"/>
</dbReference>
<dbReference type="GO" id="GO:0005524">
    <property type="term" value="F:ATP binding"/>
    <property type="evidence" value="ECO:0007669"/>
    <property type="project" value="UniProtKB-UniRule"/>
</dbReference>
<dbReference type="GO" id="GO:0034501">
    <property type="term" value="P:protein localization to kinetochore"/>
    <property type="evidence" value="ECO:0007669"/>
    <property type="project" value="TreeGrafter"/>
</dbReference>
<evidence type="ECO:0000256" key="3">
    <source>
        <dbReference type="ARBA" id="ARBA00022741"/>
    </source>
</evidence>
<keyword evidence="4" id="KW-0418">Kinase</keyword>
<organism evidence="9 10">
    <name type="scientific">Phytophthora lilii</name>
    <dbReference type="NCBI Taxonomy" id="2077276"/>
    <lineage>
        <taxon>Eukaryota</taxon>
        <taxon>Sar</taxon>
        <taxon>Stramenopiles</taxon>
        <taxon>Oomycota</taxon>
        <taxon>Peronosporomycetes</taxon>
        <taxon>Peronosporales</taxon>
        <taxon>Peronosporaceae</taxon>
        <taxon>Phytophthora</taxon>
    </lineage>
</organism>
<evidence type="ECO:0000256" key="1">
    <source>
        <dbReference type="ARBA" id="ARBA00022527"/>
    </source>
</evidence>
<dbReference type="FunFam" id="3.30.200.20:FF:000131">
    <property type="entry name" value="Dual specificity protein kinase TTK"/>
    <property type="match status" value="1"/>
</dbReference>
<evidence type="ECO:0000259" key="8">
    <source>
        <dbReference type="PROSITE" id="PS50011"/>
    </source>
</evidence>
<keyword evidence="3 6" id="KW-0547">Nucleotide-binding</keyword>
<dbReference type="AlphaFoldDB" id="A0A9W6XD51"/>
<evidence type="ECO:0000313" key="10">
    <source>
        <dbReference type="Proteomes" id="UP001165083"/>
    </source>
</evidence>
<dbReference type="PANTHER" id="PTHR22974:SF21">
    <property type="entry name" value="DUAL SPECIFICITY PROTEIN KINASE TTK"/>
    <property type="match status" value="1"/>
</dbReference>
<evidence type="ECO:0000256" key="6">
    <source>
        <dbReference type="PROSITE-ProRule" id="PRU10141"/>
    </source>
</evidence>
<dbReference type="SUPFAM" id="SSF56112">
    <property type="entry name" value="Protein kinase-like (PK-like)"/>
    <property type="match status" value="1"/>
</dbReference>
<dbReference type="PROSITE" id="PS50011">
    <property type="entry name" value="PROTEIN_KINASE_DOM"/>
    <property type="match status" value="1"/>
</dbReference>
<evidence type="ECO:0000256" key="2">
    <source>
        <dbReference type="ARBA" id="ARBA00022679"/>
    </source>
</evidence>
<keyword evidence="5 6" id="KW-0067">ATP-binding</keyword>
<dbReference type="InterPro" id="IPR000719">
    <property type="entry name" value="Prot_kinase_dom"/>
</dbReference>
<reference evidence="9" key="1">
    <citation type="submission" date="2023-04" db="EMBL/GenBank/DDBJ databases">
        <title>Phytophthora lilii NBRC 32176.</title>
        <authorList>
            <person name="Ichikawa N."/>
            <person name="Sato H."/>
            <person name="Tonouchi N."/>
        </authorList>
    </citation>
    <scope>NUCLEOTIDE SEQUENCE</scope>
    <source>
        <strain evidence="9">NBRC 32176</strain>
    </source>
</reference>
<dbReference type="GO" id="GO:0000776">
    <property type="term" value="C:kinetochore"/>
    <property type="evidence" value="ECO:0007669"/>
    <property type="project" value="TreeGrafter"/>
</dbReference>
<gene>
    <name evidence="9" type="ORF">Plil01_001528600</name>
</gene>
<evidence type="ECO:0000256" key="5">
    <source>
        <dbReference type="ARBA" id="ARBA00022840"/>
    </source>
</evidence>
<feature type="binding site" evidence="6">
    <location>
        <position position="438"/>
    </location>
    <ligand>
        <name>ATP</name>
        <dbReference type="ChEBI" id="CHEBI:30616"/>
    </ligand>
</feature>
<dbReference type="PROSITE" id="PS00107">
    <property type="entry name" value="PROTEIN_KINASE_ATP"/>
    <property type="match status" value="1"/>
</dbReference>
<proteinExistence type="predicted"/>